<evidence type="ECO:0000313" key="2">
    <source>
        <dbReference type="EMBL" id="CAI6373927.1"/>
    </source>
</evidence>
<dbReference type="SUPFAM" id="SSF53335">
    <property type="entry name" value="S-adenosyl-L-methionine-dependent methyltransferases"/>
    <property type="match status" value="1"/>
</dbReference>
<dbReference type="EMBL" id="CARXXK010001139">
    <property type="protein sequence ID" value="CAI6373927.1"/>
    <property type="molecule type" value="Genomic_DNA"/>
</dbReference>
<name>A0AAV0Y1R6_9HEMI</name>
<feature type="region of interest" description="Disordered" evidence="1">
    <location>
        <begin position="1"/>
        <end position="22"/>
    </location>
</feature>
<organism evidence="2 3">
    <name type="scientific">Macrosiphum euphorbiae</name>
    <name type="common">potato aphid</name>
    <dbReference type="NCBI Taxonomy" id="13131"/>
    <lineage>
        <taxon>Eukaryota</taxon>
        <taxon>Metazoa</taxon>
        <taxon>Ecdysozoa</taxon>
        <taxon>Arthropoda</taxon>
        <taxon>Hexapoda</taxon>
        <taxon>Insecta</taxon>
        <taxon>Pterygota</taxon>
        <taxon>Neoptera</taxon>
        <taxon>Paraneoptera</taxon>
        <taxon>Hemiptera</taxon>
        <taxon>Sternorrhyncha</taxon>
        <taxon>Aphidomorpha</taxon>
        <taxon>Aphidoidea</taxon>
        <taxon>Aphididae</taxon>
        <taxon>Macrosiphini</taxon>
        <taxon>Macrosiphum</taxon>
    </lineage>
</organism>
<comment type="caution">
    <text evidence="2">The sequence shown here is derived from an EMBL/GenBank/DDBJ whole genome shotgun (WGS) entry which is preliminary data.</text>
</comment>
<evidence type="ECO:0000256" key="1">
    <source>
        <dbReference type="SAM" id="MobiDB-lite"/>
    </source>
</evidence>
<evidence type="ECO:0000313" key="3">
    <source>
        <dbReference type="Proteomes" id="UP001160148"/>
    </source>
</evidence>
<keyword evidence="3" id="KW-1185">Reference proteome</keyword>
<dbReference type="Gene3D" id="3.40.50.150">
    <property type="entry name" value="Vaccinia Virus protein VP39"/>
    <property type="match status" value="1"/>
</dbReference>
<dbReference type="PANTHER" id="PTHR23068">
    <property type="entry name" value="DNA CYTOSINE-5- -METHYLTRANSFERASE 3-RELATED"/>
    <property type="match status" value="1"/>
</dbReference>
<dbReference type="InterPro" id="IPR050390">
    <property type="entry name" value="C5-Methyltransferase"/>
</dbReference>
<dbReference type="GO" id="GO:0005634">
    <property type="term" value="C:nucleus"/>
    <property type="evidence" value="ECO:0007669"/>
    <property type="project" value="TreeGrafter"/>
</dbReference>
<dbReference type="InterPro" id="IPR029063">
    <property type="entry name" value="SAM-dependent_MTases_sf"/>
</dbReference>
<dbReference type="PANTHER" id="PTHR23068:SF25">
    <property type="entry name" value="DNA (CYTOSINE-5)-METHYLTRANSFERASE DRM2"/>
    <property type="match status" value="1"/>
</dbReference>
<proteinExistence type="predicted"/>
<gene>
    <name evidence="2" type="ORF">MEUPH1_LOCUS27610</name>
</gene>
<accession>A0AAV0Y1R6</accession>
<protein>
    <submittedName>
        <fullName evidence="2">Uncharacterized protein</fullName>
    </submittedName>
</protein>
<reference evidence="2 3" key="1">
    <citation type="submission" date="2023-01" db="EMBL/GenBank/DDBJ databases">
        <authorList>
            <person name="Whitehead M."/>
        </authorList>
    </citation>
    <scope>NUCLEOTIDE SEQUENCE [LARGE SCALE GENOMIC DNA]</scope>
</reference>
<dbReference type="AlphaFoldDB" id="A0AAV0Y1R6"/>
<sequence>MADNQSSDMEVDDNESTIVSSSSASTPVLPRLRVLSLFNGIGTGYRALLKLKFDIEVFYASEIDEDALMLTKYYFSETITQLGSVSEITTNVLDQIIPINLLFGGSPSSDLSEDNNKKKGLFDPTGTGILFFDYYRIWNYLSLKAAREKTPFYWFYENLASMDIENKDIISEYLECQPIVLDSFHFNPQRRKRYIWSNFPRITMLPDIQKLKYVNNAPKLDDNLEKNLDRQANVECVGTITSKRSCLQDNKSGDPVCQDGQYTSLFITEIEEIFGLPQHFTDVADLSISTRQKLLRRAFSGQVIVDVLDLLSGKFAKKKSEEKSEEESDLSQ</sequence>
<dbReference type="Proteomes" id="UP001160148">
    <property type="component" value="Unassembled WGS sequence"/>
</dbReference>